<evidence type="ECO:0000313" key="3">
    <source>
        <dbReference type="Proteomes" id="UP001501757"/>
    </source>
</evidence>
<accession>A0ABP3GQ08</accession>
<keyword evidence="3" id="KW-1185">Reference proteome</keyword>
<evidence type="ECO:0000259" key="1">
    <source>
        <dbReference type="Pfam" id="PF01814"/>
    </source>
</evidence>
<name>A0ABP3GQ08_9ALTE</name>
<organism evidence="2 3">
    <name type="scientific">Bowmanella denitrificans</name>
    <dbReference type="NCBI Taxonomy" id="366582"/>
    <lineage>
        <taxon>Bacteria</taxon>
        <taxon>Pseudomonadati</taxon>
        <taxon>Pseudomonadota</taxon>
        <taxon>Gammaproteobacteria</taxon>
        <taxon>Alteromonadales</taxon>
        <taxon>Alteromonadaceae</taxon>
        <taxon>Bowmanella</taxon>
    </lineage>
</organism>
<dbReference type="EMBL" id="BAAAEI010000006">
    <property type="protein sequence ID" value="GAA0348368.1"/>
    <property type="molecule type" value="Genomic_DNA"/>
</dbReference>
<dbReference type="Gene3D" id="1.20.120.520">
    <property type="entry name" value="nmb1532 protein domain like"/>
    <property type="match status" value="1"/>
</dbReference>
<dbReference type="RefSeq" id="WP_102798869.1">
    <property type="nucleotide sequence ID" value="NZ_BAAAEI010000006.1"/>
</dbReference>
<dbReference type="Proteomes" id="UP001501757">
    <property type="component" value="Unassembled WGS sequence"/>
</dbReference>
<dbReference type="InterPro" id="IPR012312">
    <property type="entry name" value="Hemerythrin-like"/>
</dbReference>
<sequence>MQKILSQLFNTNLHALELLFIAYRRLKKDDPVLSRQLFDKFKTGMLQHIEQEEQSLLPELCQVTGDAELIRKARREHQQLRQQLDWIENLLDKRIDSQEDDRSLELMLSDHIENDEFGLYPCCDKLLNTDAVTRVLMELYP</sequence>
<reference evidence="3" key="1">
    <citation type="journal article" date="2019" name="Int. J. Syst. Evol. Microbiol.">
        <title>The Global Catalogue of Microorganisms (GCM) 10K type strain sequencing project: providing services to taxonomists for standard genome sequencing and annotation.</title>
        <authorList>
            <consortium name="The Broad Institute Genomics Platform"/>
            <consortium name="The Broad Institute Genome Sequencing Center for Infectious Disease"/>
            <person name="Wu L."/>
            <person name="Ma J."/>
        </authorList>
    </citation>
    <scope>NUCLEOTIDE SEQUENCE [LARGE SCALE GENOMIC DNA]</scope>
    <source>
        <strain evidence="3">JCM 13378</strain>
    </source>
</reference>
<dbReference type="Pfam" id="PF01814">
    <property type="entry name" value="Hemerythrin"/>
    <property type="match status" value="1"/>
</dbReference>
<comment type="caution">
    <text evidence="2">The sequence shown here is derived from an EMBL/GenBank/DDBJ whole genome shotgun (WGS) entry which is preliminary data.</text>
</comment>
<protein>
    <recommendedName>
        <fullName evidence="1">Hemerythrin-like domain-containing protein</fullName>
    </recommendedName>
</protein>
<feature type="domain" description="Hemerythrin-like" evidence="1">
    <location>
        <begin position="27"/>
        <end position="122"/>
    </location>
</feature>
<gene>
    <name evidence="2" type="ORF">GCM10009092_10950</name>
</gene>
<evidence type="ECO:0000313" key="2">
    <source>
        <dbReference type="EMBL" id="GAA0348368.1"/>
    </source>
</evidence>
<proteinExistence type="predicted"/>